<evidence type="ECO:0000313" key="2">
    <source>
        <dbReference type="Proteomes" id="UP000744555"/>
    </source>
</evidence>
<dbReference type="InterPro" id="IPR038444">
    <property type="entry name" value="DUF465_sf"/>
</dbReference>
<evidence type="ECO:0008006" key="3">
    <source>
        <dbReference type="Google" id="ProtNLM"/>
    </source>
</evidence>
<dbReference type="EMBL" id="LZEU01000001">
    <property type="protein sequence ID" value="MBC9252279.1"/>
    <property type="molecule type" value="Genomic_DNA"/>
</dbReference>
<organism evidence="1 2">
    <name type="scientific">Aquipseudomonas alcaligenes</name>
    <name type="common">Pseudomonas alcaligenes</name>
    <dbReference type="NCBI Taxonomy" id="43263"/>
    <lineage>
        <taxon>Bacteria</taxon>
        <taxon>Pseudomonadati</taxon>
        <taxon>Pseudomonadota</taxon>
        <taxon>Gammaproteobacteria</taxon>
        <taxon>Pseudomonadales</taxon>
        <taxon>Pseudomonadaceae</taxon>
        <taxon>Aquipseudomonas</taxon>
    </lineage>
</organism>
<proteinExistence type="predicted"/>
<comment type="caution">
    <text evidence="1">The sequence shown here is derived from an EMBL/GenBank/DDBJ whole genome shotgun (WGS) entry which is preliminary data.</text>
</comment>
<sequence>MKAQAQSLPQAFPELRWKMQQMRQNDSHFAYLIEQFDALDARIERVANGLERIDELALGRLKRSRKVYRDTLARHFKRATGQCCGCGNACSPH</sequence>
<reference evidence="1 2" key="1">
    <citation type="submission" date="2016-06" db="EMBL/GenBank/DDBJ databases">
        <authorList>
            <person name="Ramos C."/>
            <person name="Pintado A."/>
            <person name="Crespo-Gomez J.I."/>
        </authorList>
    </citation>
    <scope>NUCLEOTIDE SEQUENCE [LARGE SCALE GENOMIC DNA]</scope>
    <source>
        <strain evidence="1 2">AVO110</strain>
    </source>
</reference>
<dbReference type="InterPro" id="IPR007420">
    <property type="entry name" value="DUF465"/>
</dbReference>
<accession>A0ABR7S569</accession>
<dbReference type="RefSeq" id="WP_187807747.1">
    <property type="nucleotide sequence ID" value="NZ_LZEU01000001.1"/>
</dbReference>
<name>A0ABR7S569_AQUAC</name>
<evidence type="ECO:0000313" key="1">
    <source>
        <dbReference type="EMBL" id="MBC9252279.1"/>
    </source>
</evidence>
<dbReference type="Pfam" id="PF04325">
    <property type="entry name" value="DUF465"/>
    <property type="match status" value="1"/>
</dbReference>
<dbReference type="Proteomes" id="UP000744555">
    <property type="component" value="Unassembled WGS sequence"/>
</dbReference>
<gene>
    <name evidence="1" type="ORF">A9179_18570</name>
</gene>
<protein>
    <recommendedName>
        <fullName evidence="3">GTP-binding protein</fullName>
    </recommendedName>
</protein>
<dbReference type="Gene3D" id="6.10.280.50">
    <property type="match status" value="1"/>
</dbReference>
<keyword evidence="2" id="KW-1185">Reference proteome</keyword>